<dbReference type="InterPro" id="IPR011008">
    <property type="entry name" value="Dimeric_a/b-barrel"/>
</dbReference>
<comment type="caution">
    <text evidence="2">The sequence shown here is derived from an EMBL/GenBank/DDBJ whole genome shotgun (WGS) entry which is preliminary data.</text>
</comment>
<dbReference type="SUPFAM" id="SSF54909">
    <property type="entry name" value="Dimeric alpha+beta barrel"/>
    <property type="match status" value="1"/>
</dbReference>
<evidence type="ECO:0000259" key="1">
    <source>
        <dbReference type="PROSITE" id="PS51725"/>
    </source>
</evidence>
<dbReference type="InterPro" id="IPR050744">
    <property type="entry name" value="AI-2_Isomerase_LsrG"/>
</dbReference>
<feature type="domain" description="ABM" evidence="1">
    <location>
        <begin position="3"/>
        <end position="91"/>
    </location>
</feature>
<gene>
    <name evidence="2" type="ORF">JF922_12025</name>
</gene>
<dbReference type="Gene3D" id="3.30.70.100">
    <property type="match status" value="1"/>
</dbReference>
<keyword evidence="2" id="KW-0560">Oxidoreductase</keyword>
<dbReference type="EMBL" id="JAEKNR010000126">
    <property type="protein sequence ID" value="MBJ7598797.1"/>
    <property type="molecule type" value="Genomic_DNA"/>
</dbReference>
<dbReference type="PROSITE" id="PS51725">
    <property type="entry name" value="ABM"/>
    <property type="match status" value="1"/>
</dbReference>
<reference evidence="2" key="1">
    <citation type="submission" date="2020-10" db="EMBL/GenBank/DDBJ databases">
        <title>Ca. Dormibacterota MAGs.</title>
        <authorList>
            <person name="Montgomery K."/>
        </authorList>
    </citation>
    <scope>NUCLEOTIDE SEQUENCE [LARGE SCALE GENOMIC DNA]</scope>
    <source>
        <strain evidence="2">SC8812_S17_10</strain>
    </source>
</reference>
<dbReference type="RefSeq" id="WP_338202003.1">
    <property type="nucleotide sequence ID" value="NZ_JAEKNR010000126.1"/>
</dbReference>
<dbReference type="Proteomes" id="UP000612893">
    <property type="component" value="Unassembled WGS sequence"/>
</dbReference>
<proteinExistence type="predicted"/>
<dbReference type="GO" id="GO:0004497">
    <property type="term" value="F:monooxygenase activity"/>
    <property type="evidence" value="ECO:0007669"/>
    <property type="project" value="UniProtKB-KW"/>
</dbReference>
<keyword evidence="2" id="KW-0503">Monooxygenase</keyword>
<dbReference type="InterPro" id="IPR007138">
    <property type="entry name" value="ABM_dom"/>
</dbReference>
<organism evidence="2 3">
    <name type="scientific">Candidatus Nephthysia bennettiae</name>
    <dbReference type="NCBI Taxonomy" id="3127016"/>
    <lineage>
        <taxon>Bacteria</taxon>
        <taxon>Bacillati</taxon>
        <taxon>Candidatus Dormiibacterota</taxon>
        <taxon>Candidatus Dormibacteria</taxon>
        <taxon>Candidatus Dormibacterales</taxon>
        <taxon>Candidatus Dormibacteraceae</taxon>
        <taxon>Candidatus Nephthysia</taxon>
    </lineage>
</organism>
<dbReference type="PANTHER" id="PTHR33336:SF15">
    <property type="entry name" value="ABM DOMAIN-CONTAINING PROTEIN"/>
    <property type="match status" value="1"/>
</dbReference>
<keyword evidence="3" id="KW-1185">Reference proteome</keyword>
<protein>
    <submittedName>
        <fullName evidence="2">Antibiotic biosynthesis monooxygenase</fullName>
    </submittedName>
</protein>
<dbReference type="AlphaFoldDB" id="A0A934K1J6"/>
<dbReference type="Pfam" id="PF03992">
    <property type="entry name" value="ABM"/>
    <property type="match status" value="1"/>
</dbReference>
<evidence type="ECO:0000313" key="3">
    <source>
        <dbReference type="Proteomes" id="UP000612893"/>
    </source>
</evidence>
<accession>A0A934K1J6</accession>
<sequence length="96" mass="11535">MSFVLAVTWVARPGEEERIEDILRTLVPLCRAERGCLQYNAHRATEDPRRFLLYEIYRDEAAFTEHSESDHFKRYVLGEALPRLESRERVYYERLE</sequence>
<name>A0A934K1J6_9BACT</name>
<evidence type="ECO:0000313" key="2">
    <source>
        <dbReference type="EMBL" id="MBJ7598797.1"/>
    </source>
</evidence>
<dbReference type="PANTHER" id="PTHR33336">
    <property type="entry name" value="QUINOL MONOOXYGENASE YGIN-RELATED"/>
    <property type="match status" value="1"/>
</dbReference>